<dbReference type="EMBL" id="MBPK01000005">
    <property type="protein sequence ID" value="PKT82340.1"/>
    <property type="molecule type" value="Genomic_DNA"/>
</dbReference>
<feature type="transmembrane region" description="Helical" evidence="1">
    <location>
        <begin position="460"/>
        <end position="480"/>
    </location>
</feature>
<dbReference type="OrthoDB" id="9809127at2"/>
<keyword evidence="1" id="KW-0812">Transmembrane</keyword>
<dbReference type="InterPro" id="IPR011640">
    <property type="entry name" value="Fe2_transport_prot_B_C"/>
</dbReference>
<feature type="transmembrane region" description="Helical" evidence="1">
    <location>
        <begin position="218"/>
        <end position="236"/>
    </location>
</feature>
<evidence type="ECO:0000313" key="4">
    <source>
        <dbReference type="Proteomes" id="UP000233350"/>
    </source>
</evidence>
<dbReference type="RefSeq" id="WP_101312932.1">
    <property type="nucleotide sequence ID" value="NZ_CP063529.1"/>
</dbReference>
<dbReference type="STRING" id="556267.HWAG_01565"/>
<keyword evidence="4" id="KW-1185">Reference proteome</keyword>
<dbReference type="GO" id="GO:0005886">
    <property type="term" value="C:plasma membrane"/>
    <property type="evidence" value="ECO:0007669"/>
    <property type="project" value="TreeGrafter"/>
</dbReference>
<feature type="transmembrane region" description="Helical" evidence="1">
    <location>
        <begin position="365"/>
        <end position="391"/>
    </location>
</feature>
<dbReference type="PANTHER" id="PTHR43185">
    <property type="entry name" value="FERROUS IRON TRANSPORT PROTEIN B"/>
    <property type="match status" value="1"/>
</dbReference>
<keyword evidence="1" id="KW-0472">Membrane</keyword>
<organism evidence="3 4">
    <name type="scientific">Helicobacter winghamensis</name>
    <dbReference type="NCBI Taxonomy" id="157268"/>
    <lineage>
        <taxon>Bacteria</taxon>
        <taxon>Pseudomonadati</taxon>
        <taxon>Campylobacterota</taxon>
        <taxon>Epsilonproteobacteria</taxon>
        <taxon>Campylobacterales</taxon>
        <taxon>Helicobacteraceae</taxon>
        <taxon>Helicobacter</taxon>
    </lineage>
</organism>
<evidence type="ECO:0000313" key="3">
    <source>
        <dbReference type="EMBL" id="PKT82340.1"/>
    </source>
</evidence>
<dbReference type="GO" id="GO:0005525">
    <property type="term" value="F:GTP binding"/>
    <property type="evidence" value="ECO:0007669"/>
    <property type="project" value="InterPro"/>
</dbReference>
<feature type="transmembrane region" description="Helical" evidence="1">
    <location>
        <begin position="334"/>
        <end position="353"/>
    </location>
</feature>
<dbReference type="InterPro" id="IPR005225">
    <property type="entry name" value="Small_GTP-bd"/>
</dbReference>
<gene>
    <name evidence="3" type="ORF">BCM31_06515</name>
</gene>
<dbReference type="InterPro" id="IPR006073">
    <property type="entry name" value="GTP-bd"/>
</dbReference>
<feature type="transmembrane region" description="Helical" evidence="1">
    <location>
        <begin position="287"/>
        <end position="307"/>
    </location>
</feature>
<dbReference type="Gene3D" id="3.40.50.300">
    <property type="entry name" value="P-loop containing nucleotide triphosphate hydrolases"/>
    <property type="match status" value="1"/>
</dbReference>
<dbReference type="SUPFAM" id="SSF52540">
    <property type="entry name" value="P-loop containing nucleoside triphosphate hydrolases"/>
    <property type="match status" value="1"/>
</dbReference>
<dbReference type="Pfam" id="PF02421">
    <property type="entry name" value="FeoB_N"/>
    <property type="match status" value="1"/>
</dbReference>
<dbReference type="InterPro" id="IPR011642">
    <property type="entry name" value="Gate_dom"/>
</dbReference>
<dbReference type="Pfam" id="PF07664">
    <property type="entry name" value="FeoB_C"/>
    <property type="match status" value="1"/>
</dbReference>
<dbReference type="NCBIfam" id="TIGR00231">
    <property type="entry name" value="small_GTP"/>
    <property type="match status" value="1"/>
</dbReference>
<reference evidence="3 4" key="1">
    <citation type="submission" date="2016-07" db="EMBL/GenBank/DDBJ databases">
        <title>Detection of Helicobacter winghamensis from caecal content of red fox (Vulpes vulpes).</title>
        <authorList>
            <person name="Zanoni R.G."/>
            <person name="Florio D."/>
            <person name="Caffara M."/>
            <person name="Renzi M."/>
            <person name="Parisi A."/>
            <person name="Pasquali F."/>
            <person name="Manfreda G."/>
        </authorList>
    </citation>
    <scope>NUCLEOTIDE SEQUENCE [LARGE SCALE GENOMIC DNA]</scope>
    <source>
        <strain evidence="3 4">295_13</strain>
    </source>
</reference>
<comment type="caution">
    <text evidence="3">The sequence shown here is derived from an EMBL/GenBank/DDBJ whole genome shotgun (WGS) entry which is preliminary data.</text>
</comment>
<dbReference type="PRINTS" id="PR00326">
    <property type="entry name" value="GTP1OBG"/>
</dbReference>
<keyword evidence="1" id="KW-1133">Transmembrane helix</keyword>
<dbReference type="PANTHER" id="PTHR43185:SF1">
    <property type="entry name" value="FE(2+) TRANSPORTER FEOB"/>
    <property type="match status" value="1"/>
</dbReference>
<dbReference type="GO" id="GO:0015093">
    <property type="term" value="F:ferrous iron transmembrane transporter activity"/>
    <property type="evidence" value="ECO:0007669"/>
    <property type="project" value="InterPro"/>
</dbReference>
<dbReference type="Proteomes" id="UP000233350">
    <property type="component" value="Unassembled WGS sequence"/>
</dbReference>
<accession>A0A2N3PKY6</accession>
<feature type="transmembrane region" description="Helical" evidence="1">
    <location>
        <begin position="690"/>
        <end position="712"/>
    </location>
</feature>
<sequence>MKHLNIALIGQPNCGKSTIFNLFSPIKQHIANYPGITIDKKSTRFNYRDYILEIVDLPGLYSFASYSEEESVALNELKTGKIDAIINIIDASNPKKSLYLTLQLLELGIPTILCFNMMDIAKDFGYTFDIEGLEKAFNIPIVTSIGYKNNTKEKILERIIALVESKNFAPNTYKTDKTLSDIEIATRRYDFIETKCNGKIIKYTSKQKDFTKLIDKIVLNKFLALPLMLFVIYLLYDLSIVRGYELTNYTWPLLASFKQFIVDLLPPSTLTSSPLIREFGVWMVNSVLALLNYIPIFIILFAIIAIIEDSGYMARMAFILDRVFRSYGLHGQSILPYVLGGVFVGGCAVPAIMATKGIADKRAKIATILTIPFLNCLAKIPFFVLLVSIFFVESKAFVMFFISTITIMVALIMAKLLTLSVLKTEKTAPFVLEMPNYHLPRIKNVFLSVKNKIWLYLKKVATIVVAVAAVLFVLIQFPGLSQESAKKYETLAQQGLEKFWNQMQNSVYFYSINTREKIDALLNYEETYKNKRAQIKTKEALEKLDTQFKQDNAVFYKIIRDRKDKEARAIGNALKSLTYLKKDILKQINLEKIDNSYLGKIGRALESITQYAGFDWRINVAFLSSFAARESFVATLGALFEGERSENANALENSPYTDLHALAMILFMALTPPCIATLIVLKSQLSSYRWMLFALIYPMALGLLIASLTYSIGSAFNIGTIPLMSGIYALFIILLIGVGIIKPKQKEIL</sequence>
<evidence type="ECO:0000259" key="2">
    <source>
        <dbReference type="PROSITE" id="PS51711"/>
    </source>
</evidence>
<proteinExistence type="predicted"/>
<feature type="domain" description="FeoB-type G" evidence="2">
    <location>
        <begin position="3"/>
        <end position="165"/>
    </location>
</feature>
<dbReference type="Pfam" id="PF07670">
    <property type="entry name" value="Gate"/>
    <property type="match status" value="2"/>
</dbReference>
<feature type="transmembrane region" description="Helical" evidence="1">
    <location>
        <begin position="397"/>
        <end position="417"/>
    </location>
</feature>
<name>A0A2N3PKY6_9HELI</name>
<dbReference type="InterPro" id="IPR027417">
    <property type="entry name" value="P-loop_NTPase"/>
</dbReference>
<dbReference type="InterPro" id="IPR050860">
    <property type="entry name" value="FeoB_GTPase"/>
</dbReference>
<evidence type="ECO:0000256" key="1">
    <source>
        <dbReference type="SAM" id="Phobius"/>
    </source>
</evidence>
<dbReference type="PROSITE" id="PS51711">
    <property type="entry name" value="G_FEOB"/>
    <property type="match status" value="1"/>
</dbReference>
<feature type="transmembrane region" description="Helical" evidence="1">
    <location>
        <begin position="718"/>
        <end position="741"/>
    </location>
</feature>
<dbReference type="InterPro" id="IPR030389">
    <property type="entry name" value="G_FEOB_dom"/>
</dbReference>
<feature type="transmembrane region" description="Helical" evidence="1">
    <location>
        <begin position="659"/>
        <end position="681"/>
    </location>
</feature>
<protein>
    <recommendedName>
        <fullName evidence="2">FeoB-type G domain-containing protein</fullName>
    </recommendedName>
</protein>
<dbReference type="AlphaFoldDB" id="A0A2N3PKY6"/>